<dbReference type="EMBL" id="LXQA010008062">
    <property type="protein sequence ID" value="MCH85196.1"/>
    <property type="molecule type" value="Genomic_DNA"/>
</dbReference>
<proteinExistence type="predicted"/>
<name>A0A392MCL2_9FABA</name>
<organism evidence="1 2">
    <name type="scientific">Trifolium medium</name>
    <dbReference type="NCBI Taxonomy" id="97028"/>
    <lineage>
        <taxon>Eukaryota</taxon>
        <taxon>Viridiplantae</taxon>
        <taxon>Streptophyta</taxon>
        <taxon>Embryophyta</taxon>
        <taxon>Tracheophyta</taxon>
        <taxon>Spermatophyta</taxon>
        <taxon>Magnoliopsida</taxon>
        <taxon>eudicotyledons</taxon>
        <taxon>Gunneridae</taxon>
        <taxon>Pentapetalae</taxon>
        <taxon>rosids</taxon>
        <taxon>fabids</taxon>
        <taxon>Fabales</taxon>
        <taxon>Fabaceae</taxon>
        <taxon>Papilionoideae</taxon>
        <taxon>50 kb inversion clade</taxon>
        <taxon>NPAAA clade</taxon>
        <taxon>Hologalegina</taxon>
        <taxon>IRL clade</taxon>
        <taxon>Trifolieae</taxon>
        <taxon>Trifolium</taxon>
    </lineage>
</organism>
<evidence type="ECO:0000313" key="1">
    <source>
        <dbReference type="EMBL" id="MCH85196.1"/>
    </source>
</evidence>
<gene>
    <name evidence="1" type="ORF">A2U01_0006040</name>
</gene>
<dbReference type="AlphaFoldDB" id="A0A392MCL2"/>
<sequence length="139" mass="15018">MPCITLMPNGRAEVCHGVIRPANSSYISPCLLKRNRSNCELLATNVFKVCMKRGGGGTELQKDNVSPERSCSCYCLPKLRVEVSQQSLCSGATSFVAVGGYRADIPSDDRSGKASAADGCLPSNDEVNWASRFTIFLYT</sequence>
<keyword evidence="2" id="KW-1185">Reference proteome</keyword>
<accession>A0A392MCL2</accession>
<comment type="caution">
    <text evidence="1">The sequence shown here is derived from an EMBL/GenBank/DDBJ whole genome shotgun (WGS) entry which is preliminary data.</text>
</comment>
<protein>
    <submittedName>
        <fullName evidence="1">Uncharacterized protein</fullName>
    </submittedName>
</protein>
<reference evidence="1 2" key="1">
    <citation type="journal article" date="2018" name="Front. Plant Sci.">
        <title>Red Clover (Trifolium pratense) and Zigzag Clover (T. medium) - A Picture of Genomic Similarities and Differences.</title>
        <authorList>
            <person name="Dluhosova J."/>
            <person name="Istvanek J."/>
            <person name="Nedelnik J."/>
            <person name="Repkova J."/>
        </authorList>
    </citation>
    <scope>NUCLEOTIDE SEQUENCE [LARGE SCALE GENOMIC DNA]</scope>
    <source>
        <strain evidence="2">cv. 10/8</strain>
        <tissue evidence="1">Leaf</tissue>
    </source>
</reference>
<dbReference type="Proteomes" id="UP000265520">
    <property type="component" value="Unassembled WGS sequence"/>
</dbReference>
<evidence type="ECO:0000313" key="2">
    <source>
        <dbReference type="Proteomes" id="UP000265520"/>
    </source>
</evidence>